<evidence type="ECO:0000313" key="2">
    <source>
        <dbReference type="EMBL" id="EYR64468.1"/>
    </source>
</evidence>
<sequence>MDAPVVVVGAGLAGLACARRLHAAGVPVLVLEASDGVGGRVRTDVVDGFRCDRGFQLLNPAYPEVPRVLDIPGLDLRAFGPGVVVAHAGRRHLLGDPRRLPASLPGDVLAGGSLRSKLAFLRWALPALGPVDRLLAQEDGPLGASLDRAGVRGTFRTGVVDGFLAGVLADDSGETSTAFARLLVRTFARGLPGVPARGMGEVPRQLAAGLPAGSVRLGTPVVAVGPDRVRTGDGVEHRAAVVVVATDPATAGSLAGVRVPPMRGLTTYWHTTPVGSGSPATLPVLHLDGDRSGPVVNTAVMTDVAAELAPPGRTLVASTVLGVTGDGAQERAVRDQLARVYGVATTGWETVVVHRIREALPAQLPPLVRRRPVVLDDGVLVAGDHRDTASIQGALVSGRRAADAVLARLGSPPSAGPPSASAARG</sequence>
<keyword evidence="3" id="KW-1185">Reference proteome</keyword>
<dbReference type="InterPro" id="IPR036188">
    <property type="entry name" value="FAD/NAD-bd_sf"/>
</dbReference>
<comment type="caution">
    <text evidence="2">The sequence shown here is derived from an EMBL/GenBank/DDBJ whole genome shotgun (WGS) entry which is preliminary data.</text>
</comment>
<protein>
    <submittedName>
        <fullName evidence="2">Amine oxidase</fullName>
    </submittedName>
</protein>
<dbReference type="InterPro" id="IPR002937">
    <property type="entry name" value="Amino_oxidase"/>
</dbReference>
<dbReference type="Proteomes" id="UP000019753">
    <property type="component" value="Unassembled WGS sequence"/>
</dbReference>
<dbReference type="AlphaFoldDB" id="A0A021VTL2"/>
<name>A0A021VTL2_9CELL</name>
<evidence type="ECO:0000313" key="3">
    <source>
        <dbReference type="Proteomes" id="UP000019753"/>
    </source>
</evidence>
<dbReference type="Pfam" id="PF01593">
    <property type="entry name" value="Amino_oxidase"/>
    <property type="match status" value="1"/>
</dbReference>
<evidence type="ECO:0000259" key="1">
    <source>
        <dbReference type="Pfam" id="PF01593"/>
    </source>
</evidence>
<dbReference type="SUPFAM" id="SSF51905">
    <property type="entry name" value="FAD/NAD(P)-binding domain"/>
    <property type="match status" value="1"/>
</dbReference>
<dbReference type="Gene3D" id="3.50.50.60">
    <property type="entry name" value="FAD/NAD(P)-binding domain"/>
    <property type="match status" value="1"/>
</dbReference>
<reference evidence="2 3" key="1">
    <citation type="submission" date="2014-01" db="EMBL/GenBank/DDBJ databases">
        <title>Actinotalea ferrariae CF5-4.</title>
        <authorList>
            <person name="Chen F."/>
            <person name="Li Y."/>
            <person name="Wang G."/>
        </authorList>
    </citation>
    <scope>NUCLEOTIDE SEQUENCE [LARGE SCALE GENOMIC DNA]</scope>
    <source>
        <strain evidence="2 3">CF5-4</strain>
    </source>
</reference>
<feature type="domain" description="Amine oxidase" evidence="1">
    <location>
        <begin position="12"/>
        <end position="406"/>
    </location>
</feature>
<proteinExistence type="predicted"/>
<dbReference type="GO" id="GO:0016491">
    <property type="term" value="F:oxidoreductase activity"/>
    <property type="evidence" value="ECO:0007669"/>
    <property type="project" value="InterPro"/>
</dbReference>
<dbReference type="PANTHER" id="PTHR42841">
    <property type="entry name" value="AMINE OXIDASE"/>
    <property type="match status" value="1"/>
</dbReference>
<accession>A0A021VTL2</accession>
<gene>
    <name evidence="2" type="ORF">N866_10625</name>
</gene>
<dbReference type="EMBL" id="AXCW01000031">
    <property type="protein sequence ID" value="EYR64468.1"/>
    <property type="molecule type" value="Genomic_DNA"/>
</dbReference>
<organism evidence="2 3">
    <name type="scientific">Actinotalea ferrariae CF5-4</name>
    <dbReference type="NCBI Taxonomy" id="948458"/>
    <lineage>
        <taxon>Bacteria</taxon>
        <taxon>Bacillati</taxon>
        <taxon>Actinomycetota</taxon>
        <taxon>Actinomycetes</taxon>
        <taxon>Micrococcales</taxon>
        <taxon>Cellulomonadaceae</taxon>
        <taxon>Actinotalea</taxon>
    </lineage>
</organism>